<dbReference type="InterPro" id="IPR058240">
    <property type="entry name" value="rSAM_sf"/>
</dbReference>
<dbReference type="EMBL" id="CP060096">
    <property type="protein sequence ID" value="QSZ27796.1"/>
    <property type="molecule type" value="Genomic_DNA"/>
</dbReference>
<dbReference type="PIRSF" id="PIRSF004869">
    <property type="entry name" value="PflX_prd"/>
    <property type="match status" value="1"/>
</dbReference>
<dbReference type="KEGG" id="aaut:ACETAC_02565"/>
<keyword evidence="4 5" id="KW-0411">Iron-sulfur</keyword>
<dbReference type="CDD" id="cd01335">
    <property type="entry name" value="Radical_SAM"/>
    <property type="match status" value="1"/>
</dbReference>
<feature type="binding site" evidence="5">
    <location>
        <position position="67"/>
    </location>
    <ligand>
        <name>[4Fe-4S] cluster</name>
        <dbReference type="ChEBI" id="CHEBI:49883"/>
        <note>4Fe-4S-S-AdoMet</note>
    </ligand>
</feature>
<dbReference type="InterPro" id="IPR016431">
    <property type="entry name" value="Pyrv-formate_lyase-activ_prd"/>
</dbReference>
<feature type="binding site" evidence="5">
    <location>
        <position position="60"/>
    </location>
    <ligand>
        <name>[4Fe-4S] cluster</name>
        <dbReference type="ChEBI" id="CHEBI:49883"/>
        <note>4Fe-4S-S-AdoMet</note>
    </ligand>
</feature>
<dbReference type="PANTHER" id="PTHR43075">
    <property type="entry name" value="FORMATE LYASE ACTIVATING ENZYME, PUTATIVE (AFU_ORTHOLOGUE AFUA_2G15630)-RELATED"/>
    <property type="match status" value="1"/>
</dbReference>
<dbReference type="InterPro" id="IPR040085">
    <property type="entry name" value="MJ0674-like"/>
</dbReference>
<evidence type="ECO:0000313" key="8">
    <source>
        <dbReference type="Proteomes" id="UP000671913"/>
    </source>
</evidence>
<dbReference type="AlphaFoldDB" id="A0A975AWJ5"/>
<keyword evidence="8" id="KW-1185">Reference proteome</keyword>
<dbReference type="PANTHER" id="PTHR43075:SF1">
    <property type="entry name" value="FORMATE LYASE ACTIVATING ENZYME, PUTATIVE (AFU_ORTHOLOGUE AFUA_2G15630)-RELATED"/>
    <property type="match status" value="1"/>
</dbReference>
<evidence type="ECO:0000259" key="6">
    <source>
        <dbReference type="Pfam" id="PF04055"/>
    </source>
</evidence>
<protein>
    <submittedName>
        <fullName evidence="7">Radical SAM protein</fullName>
    </submittedName>
</protein>
<dbReference type="RefSeq" id="WP_284680514.1">
    <property type="nucleotide sequence ID" value="NZ_CP060096.1"/>
</dbReference>
<comment type="cofactor">
    <cofactor evidence="5">
        <name>[4Fe-4S] cluster</name>
        <dbReference type="ChEBI" id="CHEBI:49883"/>
    </cofactor>
    <text evidence="5">Binds 1 [4Fe-4S] cluster. The cluster is coordinated with 3 cysteines and an exchangeable S-adenosyl-L-methionine.</text>
</comment>
<organism evidence="7 8">
    <name type="scientific">Aceticella autotrophica</name>
    <dbReference type="NCBI Taxonomy" id="2755338"/>
    <lineage>
        <taxon>Bacteria</taxon>
        <taxon>Bacillati</taxon>
        <taxon>Bacillota</taxon>
        <taxon>Clostridia</taxon>
        <taxon>Thermoanaerobacterales</taxon>
        <taxon>Thermoanaerobacteraceae</taxon>
        <taxon>Aceticella</taxon>
    </lineage>
</organism>
<dbReference type="SUPFAM" id="SSF102114">
    <property type="entry name" value="Radical SAM enzymes"/>
    <property type="match status" value="1"/>
</dbReference>
<keyword evidence="3 5" id="KW-0408">Iron</keyword>
<name>A0A975AWJ5_9THEO</name>
<keyword evidence="2 5" id="KW-0479">Metal-binding</keyword>
<feature type="domain" description="Radical SAM core" evidence="6">
    <location>
        <begin position="55"/>
        <end position="224"/>
    </location>
</feature>
<gene>
    <name evidence="7" type="ORF">ACETAC_02565</name>
</gene>
<dbReference type="InterPro" id="IPR007197">
    <property type="entry name" value="rSAM"/>
</dbReference>
<evidence type="ECO:0000256" key="1">
    <source>
        <dbReference type="ARBA" id="ARBA00022691"/>
    </source>
</evidence>
<dbReference type="SFLD" id="SFLDG01099">
    <property type="entry name" value="Uncharacterised_Radical_SAM_Su"/>
    <property type="match status" value="1"/>
</dbReference>
<dbReference type="GO" id="GO:0003824">
    <property type="term" value="F:catalytic activity"/>
    <property type="evidence" value="ECO:0007669"/>
    <property type="project" value="InterPro"/>
</dbReference>
<dbReference type="InterPro" id="IPR013785">
    <property type="entry name" value="Aldolase_TIM"/>
</dbReference>
<feature type="binding site" evidence="5">
    <location>
        <position position="64"/>
    </location>
    <ligand>
        <name>[4Fe-4S] cluster</name>
        <dbReference type="ChEBI" id="CHEBI:49883"/>
        <note>4Fe-4S-S-AdoMet</note>
    </ligand>
</feature>
<dbReference type="GO" id="GO:0051536">
    <property type="term" value="F:iron-sulfur cluster binding"/>
    <property type="evidence" value="ECO:0007669"/>
    <property type="project" value="UniProtKB-KW"/>
</dbReference>
<keyword evidence="1 5" id="KW-0949">S-adenosyl-L-methionine</keyword>
<evidence type="ECO:0000256" key="4">
    <source>
        <dbReference type="ARBA" id="ARBA00023014"/>
    </source>
</evidence>
<evidence type="ECO:0000256" key="5">
    <source>
        <dbReference type="PIRSR" id="PIRSR004869-50"/>
    </source>
</evidence>
<evidence type="ECO:0000256" key="3">
    <source>
        <dbReference type="ARBA" id="ARBA00023004"/>
    </source>
</evidence>
<dbReference type="GO" id="GO:0046872">
    <property type="term" value="F:metal ion binding"/>
    <property type="evidence" value="ECO:0007669"/>
    <property type="project" value="UniProtKB-KW"/>
</dbReference>
<dbReference type="SFLD" id="SFLDS00029">
    <property type="entry name" value="Radical_SAM"/>
    <property type="match status" value="1"/>
</dbReference>
<evidence type="ECO:0000313" key="7">
    <source>
        <dbReference type="EMBL" id="QSZ27796.1"/>
    </source>
</evidence>
<reference evidence="7" key="1">
    <citation type="submission" date="2020-08" db="EMBL/GenBank/DDBJ databases">
        <title>Genomic insights into the carbon and energy metabolism of the first obligate autotrophic acetogenic bacterium Aceticella autotrophica gen. nov., sp. nov.</title>
        <authorList>
            <person name="Toshchakov S.V."/>
            <person name="Elcheninov A.G."/>
            <person name="Kublanov I.V."/>
            <person name="Frolov E.N."/>
            <person name="Lebedinsky A.V."/>
        </authorList>
    </citation>
    <scope>NUCLEOTIDE SEQUENCE</scope>
    <source>
        <strain evidence="7">3443-3Ac</strain>
    </source>
</reference>
<evidence type="ECO:0000256" key="2">
    <source>
        <dbReference type="ARBA" id="ARBA00022723"/>
    </source>
</evidence>
<dbReference type="Proteomes" id="UP000671913">
    <property type="component" value="Chromosome"/>
</dbReference>
<accession>A0A975AWJ5</accession>
<dbReference type="Gene3D" id="3.20.20.70">
    <property type="entry name" value="Aldolase class I"/>
    <property type="match status" value="1"/>
</dbReference>
<proteinExistence type="predicted"/>
<dbReference type="Pfam" id="PF04055">
    <property type="entry name" value="Radical_SAM"/>
    <property type="match status" value="1"/>
</dbReference>
<sequence length="297" mass="33872">MTTFEKCNICPHNCNINRKLSKGFCQMSDKIKLAKAYLHKWEEPCISGNNGSGTVFFSGCNLKCVFCQNFKISQENFGKEVTSEELSEIFLNLQKKGAHNINLVSPTIYLPAIKNNIIISKNSGLTIPIVYNSNAYENVSALRALSGLIDIYLPDLKYFEDAVSIKYSKAPGYFKYASKAVLEMFRQVGIPRFDEKGILKRGLIIRHLILPGKIDETKKILKWIKENLPEEIYISLMGQYTPYYKACDFPEINKKISHNEYEDVINYFFDIGLKNGYVQEANCASDKFIPDFDLEGI</sequence>